<dbReference type="PANTHER" id="PTHR15109:SF4">
    <property type="entry name" value="FAM193 C-TERMINAL DOMAIN-CONTAINING PROTEIN"/>
    <property type="match status" value="1"/>
</dbReference>
<dbReference type="WBParaSite" id="PSAMB.scaffold9242size5187.g32247.t1">
    <property type="protein sequence ID" value="PSAMB.scaffold9242size5187.g32247.t1"/>
    <property type="gene ID" value="PSAMB.scaffold9242size5187.g32247"/>
</dbReference>
<feature type="region of interest" description="Disordered" evidence="1">
    <location>
        <begin position="218"/>
        <end position="391"/>
    </location>
</feature>
<dbReference type="PANTHER" id="PTHR15109">
    <property type="entry name" value="AGAP004327-PA"/>
    <property type="match status" value="1"/>
</dbReference>
<feature type="compositionally biased region" description="Basic and acidic residues" evidence="1">
    <location>
        <begin position="314"/>
        <end position="334"/>
    </location>
</feature>
<proteinExistence type="predicted"/>
<dbReference type="InterPro" id="IPR029717">
    <property type="entry name" value="FAM193"/>
</dbReference>
<feature type="region of interest" description="Disordered" evidence="1">
    <location>
        <begin position="1"/>
        <end position="37"/>
    </location>
</feature>
<dbReference type="Proteomes" id="UP000887566">
    <property type="component" value="Unplaced"/>
</dbReference>
<feature type="compositionally biased region" description="Basic and acidic residues" evidence="1">
    <location>
        <begin position="293"/>
        <end position="305"/>
    </location>
</feature>
<feature type="compositionally biased region" description="Acidic residues" evidence="1">
    <location>
        <begin position="155"/>
        <end position="172"/>
    </location>
</feature>
<sequence length="440" mass="49329">MNGNRAEACGNRRETSKTAPTSRHRTHSLPLSPDGGISKAKECLSKALAEQLPFDASKIPPDVFKLMKEETLAKAFTMAAANRGYVKRPPNDQYYNWKDLEKIDWKDMNVDAEALKRFYEQHAHEVKVVGETKLKDAKSASAQVHASVACQVETAGDDTEDDDEEEDDDEDSWSGSSERSGKDGRHCDCCYCEMFGHGGGQEGKGACGRAPQIRERLRLKLKRKETERVQGDGQEEVNTLNAPPAEKLSRPATPHEGTKGDQPIDTLLEFINGPQTTEKQSSKAAKRARQKQRKQEEKDKIEQRRLQQLALEEAAQREREAKKKLQQQKDKAEAARSATFSADGRKKKQEVTASPKKKVVRKNADGSPATPTSTNSRESIERVFQPRGDLDNLDEADRDVELFKRTIWEITPRPNRAKIQLDLASIFKSKSDSRIIQATS</sequence>
<name>A0A914XKU7_9BILA</name>
<evidence type="ECO:0000256" key="1">
    <source>
        <dbReference type="SAM" id="MobiDB-lite"/>
    </source>
</evidence>
<keyword evidence="2" id="KW-1185">Reference proteome</keyword>
<feature type="compositionally biased region" description="Basic and acidic residues" evidence="1">
    <location>
        <begin position="218"/>
        <end position="230"/>
    </location>
</feature>
<protein>
    <submittedName>
        <fullName evidence="3">Uncharacterized protein</fullName>
    </submittedName>
</protein>
<reference evidence="3" key="1">
    <citation type="submission" date="2022-11" db="UniProtKB">
        <authorList>
            <consortium name="WormBaseParasite"/>
        </authorList>
    </citation>
    <scope>IDENTIFICATION</scope>
</reference>
<accession>A0A914XKU7</accession>
<evidence type="ECO:0000313" key="3">
    <source>
        <dbReference type="WBParaSite" id="PSAMB.scaffold9242size5187.g32247.t1"/>
    </source>
</evidence>
<evidence type="ECO:0000313" key="2">
    <source>
        <dbReference type="Proteomes" id="UP000887566"/>
    </source>
</evidence>
<dbReference type="AlphaFoldDB" id="A0A914XKU7"/>
<feature type="region of interest" description="Disordered" evidence="1">
    <location>
        <begin position="140"/>
        <end position="185"/>
    </location>
</feature>
<organism evidence="2 3">
    <name type="scientific">Plectus sambesii</name>
    <dbReference type="NCBI Taxonomy" id="2011161"/>
    <lineage>
        <taxon>Eukaryota</taxon>
        <taxon>Metazoa</taxon>
        <taxon>Ecdysozoa</taxon>
        <taxon>Nematoda</taxon>
        <taxon>Chromadorea</taxon>
        <taxon>Plectida</taxon>
        <taxon>Plectina</taxon>
        <taxon>Plectoidea</taxon>
        <taxon>Plectidae</taxon>
        <taxon>Plectus</taxon>
    </lineage>
</organism>